<dbReference type="EMBL" id="BMKX01000012">
    <property type="protein sequence ID" value="GGJ72584.1"/>
    <property type="molecule type" value="Genomic_DNA"/>
</dbReference>
<gene>
    <name evidence="7" type="ORF">GCM10007173_34420</name>
</gene>
<feature type="transmembrane region" description="Helical" evidence="5">
    <location>
        <begin position="26"/>
        <end position="47"/>
    </location>
</feature>
<evidence type="ECO:0000256" key="1">
    <source>
        <dbReference type="ARBA" id="ARBA00004651"/>
    </source>
</evidence>
<dbReference type="InterPro" id="IPR039421">
    <property type="entry name" value="Type_1_exporter"/>
</dbReference>
<keyword evidence="8" id="KW-1185">Reference proteome</keyword>
<comment type="caution">
    <text evidence="7">The sequence shown here is derived from an EMBL/GenBank/DDBJ whole genome shotgun (WGS) entry which is preliminary data.</text>
</comment>
<dbReference type="InterPro" id="IPR036640">
    <property type="entry name" value="ABC1_TM_sf"/>
</dbReference>
<organism evidence="7 8">
    <name type="scientific">Glutamicibacter ardleyensis</name>
    <dbReference type="NCBI Taxonomy" id="225894"/>
    <lineage>
        <taxon>Bacteria</taxon>
        <taxon>Bacillati</taxon>
        <taxon>Actinomycetota</taxon>
        <taxon>Actinomycetes</taxon>
        <taxon>Micrococcales</taxon>
        <taxon>Micrococcaceae</taxon>
        <taxon>Glutamicibacter</taxon>
    </lineage>
</organism>
<evidence type="ECO:0000256" key="4">
    <source>
        <dbReference type="ARBA" id="ARBA00023136"/>
    </source>
</evidence>
<dbReference type="SUPFAM" id="SSF52540">
    <property type="entry name" value="P-loop containing nucleoside triphosphate hydrolases"/>
    <property type="match status" value="1"/>
</dbReference>
<sequence length="551" mass="58582">MSGTYSEHQVEREPALPALIAPGRRMLLATLLLLALAVGVLSVIIAWQVGQLAAAFSLGSLLWVIVLSAVFFGGKFAERVQAEKLGQHYVAQLRVSLISHALKTSRGPSVGITVARSSNDLSSIRNWVTQGIVPLIAGIPLIIFGAFGLGLLSPLLAVALVIPVLLEISLLAGLARGALRTARVLRRHRGNLAARIADTVSASTTISAAGGVHREVQRVDQSAQKVVHASVHRAKYAGALRAGALTVPLVGTALVVAAGSWAGLGPGLLASALTLMGICAGTMGEWGRIVEYRQNYRAGRRIIAPLLEQEKSWREAEQQLTSTRVAKDLNLETLAVRIRPTAEGLENWPSLRAQGGARIQVLGTGAQAHALLEALATGRVGTDIQRLGGLWIAEGRSEDLPATERRKLLGAALNTMVLERGTVLRALTYRHPGSSAKRALRMANECGLEVTSLPEGESTMLRRGGEPLDSAQRASLIMARALLRQPAVLIVDSLINRLPHEAQSRLAARLNDYPGVIIFHGEMTGIKATRTWEPTAAADVAVLESAGVDEE</sequence>
<evidence type="ECO:0000256" key="5">
    <source>
        <dbReference type="SAM" id="Phobius"/>
    </source>
</evidence>
<keyword evidence="3 5" id="KW-1133">Transmembrane helix</keyword>
<dbReference type="SUPFAM" id="SSF90123">
    <property type="entry name" value="ABC transporter transmembrane region"/>
    <property type="match status" value="1"/>
</dbReference>
<proteinExistence type="predicted"/>
<feature type="transmembrane region" description="Helical" evidence="5">
    <location>
        <begin position="155"/>
        <end position="179"/>
    </location>
</feature>
<feature type="transmembrane region" description="Helical" evidence="5">
    <location>
        <begin position="268"/>
        <end position="287"/>
    </location>
</feature>
<dbReference type="PROSITE" id="PS50929">
    <property type="entry name" value="ABC_TM1F"/>
    <property type="match status" value="1"/>
</dbReference>
<dbReference type="Gene3D" id="3.40.50.300">
    <property type="entry name" value="P-loop containing nucleotide triphosphate hydrolases"/>
    <property type="match status" value="1"/>
</dbReference>
<feature type="domain" description="ABC transmembrane type-1" evidence="6">
    <location>
        <begin position="29"/>
        <end position="284"/>
    </location>
</feature>
<evidence type="ECO:0000313" key="7">
    <source>
        <dbReference type="EMBL" id="GGJ72584.1"/>
    </source>
</evidence>
<evidence type="ECO:0000256" key="2">
    <source>
        <dbReference type="ARBA" id="ARBA00022692"/>
    </source>
</evidence>
<keyword evidence="2 5" id="KW-0812">Transmembrane</keyword>
<dbReference type="RefSeq" id="WP_188687311.1">
    <property type="nucleotide sequence ID" value="NZ_BMKX01000012.1"/>
</dbReference>
<dbReference type="InterPro" id="IPR027417">
    <property type="entry name" value="P-loop_NTPase"/>
</dbReference>
<dbReference type="GeneID" id="303305777"/>
<accession>A0ABQ2DUR0</accession>
<name>A0ABQ2DUR0_9MICC</name>
<dbReference type="PANTHER" id="PTHR24221">
    <property type="entry name" value="ATP-BINDING CASSETTE SUB-FAMILY B"/>
    <property type="match status" value="1"/>
</dbReference>
<feature type="transmembrane region" description="Helical" evidence="5">
    <location>
        <begin position="127"/>
        <end position="149"/>
    </location>
</feature>
<dbReference type="InterPro" id="IPR011527">
    <property type="entry name" value="ABC1_TM_dom"/>
</dbReference>
<dbReference type="Pfam" id="PF00664">
    <property type="entry name" value="ABC_membrane"/>
    <property type="match status" value="1"/>
</dbReference>
<feature type="transmembrane region" description="Helical" evidence="5">
    <location>
        <begin position="53"/>
        <end position="74"/>
    </location>
</feature>
<dbReference type="PANTHER" id="PTHR24221:SF654">
    <property type="entry name" value="ATP-BINDING CASSETTE SUB-FAMILY B MEMBER 6"/>
    <property type="match status" value="1"/>
</dbReference>
<feature type="transmembrane region" description="Helical" evidence="5">
    <location>
        <begin position="242"/>
        <end position="262"/>
    </location>
</feature>
<dbReference type="Gene3D" id="1.20.1560.10">
    <property type="entry name" value="ABC transporter type 1, transmembrane domain"/>
    <property type="match status" value="1"/>
</dbReference>
<reference evidence="8" key="1">
    <citation type="journal article" date="2019" name="Int. J. Syst. Evol. Microbiol.">
        <title>The Global Catalogue of Microorganisms (GCM) 10K type strain sequencing project: providing services to taxonomists for standard genome sequencing and annotation.</title>
        <authorList>
            <consortium name="The Broad Institute Genomics Platform"/>
            <consortium name="The Broad Institute Genome Sequencing Center for Infectious Disease"/>
            <person name="Wu L."/>
            <person name="Ma J."/>
        </authorList>
    </citation>
    <scope>NUCLEOTIDE SEQUENCE [LARGE SCALE GENOMIC DNA]</scope>
    <source>
        <strain evidence="8">CGMCC 1.3685</strain>
    </source>
</reference>
<protein>
    <submittedName>
        <fullName evidence="7">ABC-type multidrug/protein/lipid transport system, ATPase</fullName>
    </submittedName>
</protein>
<evidence type="ECO:0000313" key="8">
    <source>
        <dbReference type="Proteomes" id="UP000606115"/>
    </source>
</evidence>
<dbReference type="Proteomes" id="UP000606115">
    <property type="component" value="Unassembled WGS sequence"/>
</dbReference>
<comment type="subcellular location">
    <subcellularLocation>
        <location evidence="1">Cell membrane</location>
        <topology evidence="1">Multi-pass membrane protein</topology>
    </subcellularLocation>
</comment>
<evidence type="ECO:0000259" key="6">
    <source>
        <dbReference type="PROSITE" id="PS50929"/>
    </source>
</evidence>
<evidence type="ECO:0000256" key="3">
    <source>
        <dbReference type="ARBA" id="ARBA00022989"/>
    </source>
</evidence>
<keyword evidence="4 5" id="KW-0472">Membrane</keyword>